<feature type="region of interest" description="Disordered" evidence="1">
    <location>
        <begin position="1"/>
        <end position="20"/>
    </location>
</feature>
<dbReference type="Proteomes" id="UP000292235">
    <property type="component" value="Chromosome"/>
</dbReference>
<feature type="compositionally biased region" description="Basic residues" evidence="1">
    <location>
        <begin position="1"/>
        <end position="18"/>
    </location>
</feature>
<dbReference type="AlphaFoldDB" id="A0A4P6Q9R5"/>
<keyword evidence="4" id="KW-1185">Reference proteome</keyword>
<sequence length="444" mass="47126" precursor="true">MTIRRRTAPHRTDRRPRSGARTALTAAVAALALAAPAAVASSPAWAGMRHSGVVGERPVGWTPHVLDGRVKAVLPVGDLVVVAGRFDRVTGPDRRGSVERHNVFAFERGTGEISRFFTPDVDGTVTSLVPGPYRGTVFLGGHFRRVEGEDRRGVALVSTFDGETVESFDARVAGGSVYRIDAHGRDLYLGGTFRSVGGADRRGLARVDAATGRVDPGFDIGISDARRGSLRVHELAAGPDGDRLVIAGTFTRVDGRPRYQIAMVDTAARPAALAEFSTDSYAAPCDYSRMHTYMRQIDFAPDGSYFTVVTAGGPKLKPGLCKTVARWETRAGADAEPTWVNYTGGDSLYSVEATGAAVYVGGHQRWMDNPEGDHAAGPGAVKRSGIAAVDPRTGRALAWNPGRRPRGHGVEALTATPEGLYIGSDTTGLGGTYRGRLGMFPLNG</sequence>
<feature type="signal peptide" evidence="2">
    <location>
        <begin position="1"/>
        <end position="46"/>
    </location>
</feature>
<reference evidence="3 4" key="1">
    <citation type="submission" date="2019-02" db="EMBL/GenBank/DDBJ databases">
        <authorList>
            <person name="Khodamoradi S."/>
            <person name="Hahnke R.L."/>
            <person name="Kaempfer P."/>
            <person name="Schumann P."/>
            <person name="Rohde M."/>
            <person name="Steinert M."/>
            <person name="Luzhetskyy A."/>
            <person name="Wink J."/>
            <person name="Ruckert C."/>
        </authorList>
    </citation>
    <scope>NUCLEOTIDE SEQUENCE [LARGE SCALE GENOMIC DNA]</scope>
    <source>
        <strain evidence="3 4">M2</strain>
    </source>
</reference>
<dbReference type="EMBL" id="CP036455">
    <property type="protein sequence ID" value="QBI56044.1"/>
    <property type="molecule type" value="Genomic_DNA"/>
</dbReference>
<protein>
    <recommendedName>
        <fullName evidence="5">PKD domain-containing protein</fullName>
    </recommendedName>
</protein>
<evidence type="ECO:0000256" key="1">
    <source>
        <dbReference type="SAM" id="MobiDB-lite"/>
    </source>
</evidence>
<accession>A0A4P6Q9R5</accession>
<dbReference type="KEGG" id="strr:EKD16_21445"/>
<evidence type="ECO:0000256" key="2">
    <source>
        <dbReference type="SAM" id="SignalP"/>
    </source>
</evidence>
<keyword evidence="2" id="KW-0732">Signal</keyword>
<feature type="chain" id="PRO_5039583659" description="PKD domain-containing protein" evidence="2">
    <location>
        <begin position="47"/>
        <end position="444"/>
    </location>
</feature>
<evidence type="ECO:0000313" key="3">
    <source>
        <dbReference type="EMBL" id="QBI56044.1"/>
    </source>
</evidence>
<organism evidence="3 4">
    <name type="scientific">Streptomonospora litoralis</name>
    <dbReference type="NCBI Taxonomy" id="2498135"/>
    <lineage>
        <taxon>Bacteria</taxon>
        <taxon>Bacillati</taxon>
        <taxon>Actinomycetota</taxon>
        <taxon>Actinomycetes</taxon>
        <taxon>Streptosporangiales</taxon>
        <taxon>Nocardiopsidaceae</taxon>
        <taxon>Streptomonospora</taxon>
    </lineage>
</organism>
<name>A0A4P6Q9R5_9ACTN</name>
<evidence type="ECO:0008006" key="5">
    <source>
        <dbReference type="Google" id="ProtNLM"/>
    </source>
</evidence>
<dbReference type="SUPFAM" id="SSF50998">
    <property type="entry name" value="Quinoprotein alcohol dehydrogenase-like"/>
    <property type="match status" value="1"/>
</dbReference>
<gene>
    <name evidence="3" type="ORF">EKD16_21445</name>
</gene>
<dbReference type="InterPro" id="IPR011047">
    <property type="entry name" value="Quinoprotein_ADH-like_sf"/>
</dbReference>
<evidence type="ECO:0000313" key="4">
    <source>
        <dbReference type="Proteomes" id="UP000292235"/>
    </source>
</evidence>
<proteinExistence type="predicted"/>